<comment type="caution">
    <text evidence="1">The sequence shown here is derived from an EMBL/GenBank/DDBJ whole genome shotgun (WGS) entry which is preliminary data.</text>
</comment>
<sequence>MPEGPASVRWPCPGAATEGEWALSSADPAHRRHKSTPCVLIVPPLFDEMNRTRHMLAGVMRLLAQAGIDSVLPDLPGCGESVQDFSAQSLNAWRAAMEAAARHFAASHVLTLRGGALVAPPALPGWELEPCSGHALLRTMLRAHTFAQRATGRRVDSAALLEQGRETGLELAGYRCGAALIAGLCGAEPAGEGRRVLSLSDLGQSAPWLRAEPAPAPALAQALVATIRADLAREDAA</sequence>
<accession>A0ABQ6P8G6</accession>
<dbReference type="EMBL" id="BTFW01000001">
    <property type="protein sequence ID" value="GMM60416.1"/>
    <property type="molecule type" value="Genomic_DNA"/>
</dbReference>
<evidence type="ECO:0000313" key="1">
    <source>
        <dbReference type="EMBL" id="GMM60416.1"/>
    </source>
</evidence>
<dbReference type="Proteomes" id="UP001187221">
    <property type="component" value="Unassembled WGS sequence"/>
</dbReference>
<dbReference type="InterPro" id="IPR029058">
    <property type="entry name" value="AB_hydrolase_fold"/>
</dbReference>
<reference evidence="1 2" key="1">
    <citation type="submission" date="2023-06" db="EMBL/GenBank/DDBJ databases">
        <title>Draft genome sequence of Novosphingobium sp. strain IK01.</title>
        <authorList>
            <person name="Hatamoto M."/>
            <person name="Ikarashi T."/>
            <person name="Yamaguchi T."/>
        </authorList>
    </citation>
    <scope>NUCLEOTIDE SEQUENCE [LARGE SCALE GENOMIC DNA]</scope>
    <source>
        <strain evidence="1 2">IK01</strain>
    </source>
</reference>
<organism evidence="1 2">
    <name type="scientific">Novosphingobium pituita</name>
    <dbReference type="NCBI Taxonomy" id="3056842"/>
    <lineage>
        <taxon>Bacteria</taxon>
        <taxon>Pseudomonadati</taxon>
        <taxon>Pseudomonadota</taxon>
        <taxon>Alphaproteobacteria</taxon>
        <taxon>Sphingomonadales</taxon>
        <taxon>Sphingomonadaceae</taxon>
        <taxon>Novosphingobium</taxon>
    </lineage>
</organism>
<dbReference type="SUPFAM" id="SSF53474">
    <property type="entry name" value="alpha/beta-Hydrolases"/>
    <property type="match status" value="1"/>
</dbReference>
<dbReference type="Gene3D" id="3.40.50.1820">
    <property type="entry name" value="alpha/beta hydrolase"/>
    <property type="match status" value="1"/>
</dbReference>
<name>A0ABQ6P8G6_9SPHN</name>
<evidence type="ECO:0000313" key="2">
    <source>
        <dbReference type="Proteomes" id="UP001187221"/>
    </source>
</evidence>
<gene>
    <name evidence="1" type="ORF">NUTIK01_11930</name>
</gene>
<protein>
    <submittedName>
        <fullName evidence="1">Uncharacterized protein</fullName>
    </submittedName>
</protein>
<proteinExistence type="predicted"/>
<keyword evidence="2" id="KW-1185">Reference proteome</keyword>